<dbReference type="Proteomes" id="UP000095751">
    <property type="component" value="Unassembled WGS sequence"/>
</dbReference>
<evidence type="ECO:0000313" key="1">
    <source>
        <dbReference type="EMBL" id="OEU05737.1"/>
    </source>
</evidence>
<reference evidence="1 2" key="1">
    <citation type="submission" date="2016-09" db="EMBL/GenBank/DDBJ databases">
        <title>Extensive genetic diversity and differential bi-allelic expression allows diatom success in the polar Southern Ocean.</title>
        <authorList>
            <consortium name="DOE Joint Genome Institute"/>
            <person name="Mock T."/>
            <person name="Otillar R.P."/>
            <person name="Strauss J."/>
            <person name="Dupont C."/>
            <person name="Frickenhaus S."/>
            <person name="Maumus F."/>
            <person name="Mcmullan M."/>
            <person name="Sanges R."/>
            <person name="Schmutz J."/>
            <person name="Toseland A."/>
            <person name="Valas R."/>
            <person name="Veluchamy A."/>
            <person name="Ward B.J."/>
            <person name="Allen A."/>
            <person name="Barry K."/>
            <person name="Falciatore A."/>
            <person name="Ferrante M."/>
            <person name="Fortunato A.E."/>
            <person name="Gloeckner G."/>
            <person name="Gruber A."/>
            <person name="Hipkin R."/>
            <person name="Janech M."/>
            <person name="Kroth P."/>
            <person name="Leese F."/>
            <person name="Lindquist E."/>
            <person name="Lyon B.R."/>
            <person name="Martin J."/>
            <person name="Mayer C."/>
            <person name="Parker M."/>
            <person name="Quesneville H."/>
            <person name="Raymond J."/>
            <person name="Uhlig C."/>
            <person name="Valentin K.U."/>
            <person name="Worden A.Z."/>
            <person name="Armbrust E.V."/>
            <person name="Bowler C."/>
            <person name="Green B."/>
            <person name="Moulton V."/>
            <person name="Van Oosterhout C."/>
            <person name="Grigoriev I."/>
        </authorList>
    </citation>
    <scope>NUCLEOTIDE SEQUENCE [LARGE SCALE GENOMIC DNA]</scope>
    <source>
        <strain evidence="1 2">CCMP1102</strain>
    </source>
</reference>
<proteinExistence type="predicted"/>
<name>A0A1E7EIL4_9STRA</name>
<accession>A0A1E7EIL4</accession>
<protein>
    <submittedName>
        <fullName evidence="1">Uncharacterized protein</fullName>
    </submittedName>
</protein>
<dbReference type="EMBL" id="KV784494">
    <property type="protein sequence ID" value="OEU05737.1"/>
    <property type="molecule type" value="Genomic_DNA"/>
</dbReference>
<evidence type="ECO:0000313" key="2">
    <source>
        <dbReference type="Proteomes" id="UP000095751"/>
    </source>
</evidence>
<dbReference type="AlphaFoldDB" id="A0A1E7EIL4"/>
<feature type="non-terminal residue" evidence="1">
    <location>
        <position position="1"/>
    </location>
</feature>
<dbReference type="OrthoDB" id="17560at2759"/>
<dbReference type="InParanoid" id="A0A1E7EIL4"/>
<organism evidence="1 2">
    <name type="scientific">Fragilariopsis cylindrus CCMP1102</name>
    <dbReference type="NCBI Taxonomy" id="635003"/>
    <lineage>
        <taxon>Eukaryota</taxon>
        <taxon>Sar</taxon>
        <taxon>Stramenopiles</taxon>
        <taxon>Ochrophyta</taxon>
        <taxon>Bacillariophyta</taxon>
        <taxon>Bacillariophyceae</taxon>
        <taxon>Bacillariophycidae</taxon>
        <taxon>Bacillariales</taxon>
        <taxon>Bacillariaceae</taxon>
        <taxon>Fragilariopsis</taxon>
    </lineage>
</organism>
<keyword evidence="2" id="KW-1185">Reference proteome</keyword>
<gene>
    <name evidence="1" type="ORF">FRACYDRAFT_258470</name>
</gene>
<sequence length="204" mass="22870">DGIRFCAIDWHSLDDKPQDEFLTMLPKHFMDSMDHELLDKIFSGVPNAQLAMMKEVIDKMAEKCPRSHEQGSIILRAMIEQGCGWGTSPEKPFILCIKSWSGTIGMTMIVDANKERGDNDFHRNISAAVIMHPAYCKVMDMKEVLDFPVVMCWAKDDNKAPYFLSAQYIDAGAVIAGPETGGHANFPEFDNDVSKFIHNLPISS</sequence>
<dbReference type="KEGG" id="fcy:FRACYDRAFT_258470"/>